<feature type="signal peptide" evidence="2">
    <location>
        <begin position="1"/>
        <end position="27"/>
    </location>
</feature>
<evidence type="ECO:0000313" key="4">
    <source>
        <dbReference type="Proteomes" id="UP000054804"/>
    </source>
</evidence>
<dbReference type="EMBL" id="LOCL01000029">
    <property type="protein sequence ID" value="KUF19028.1"/>
    <property type="molecule type" value="Genomic_DNA"/>
</dbReference>
<dbReference type="OrthoDB" id="10011115at2"/>
<evidence type="ECO:0000256" key="2">
    <source>
        <dbReference type="SAM" id="SignalP"/>
    </source>
</evidence>
<feature type="chain" id="PRO_5006937131" evidence="2">
    <location>
        <begin position="28"/>
        <end position="129"/>
    </location>
</feature>
<proteinExistence type="predicted"/>
<dbReference type="AlphaFoldDB" id="A0A0W7X8F3"/>
<comment type="caution">
    <text evidence="3">The sequence shown here is derived from an EMBL/GenBank/DDBJ whole genome shotgun (WGS) entry which is preliminary data.</text>
</comment>
<feature type="region of interest" description="Disordered" evidence="1">
    <location>
        <begin position="33"/>
        <end position="109"/>
    </location>
</feature>
<evidence type="ECO:0000313" key="3">
    <source>
        <dbReference type="EMBL" id="KUF19028.1"/>
    </source>
</evidence>
<gene>
    <name evidence="3" type="ORF">AT728_08510</name>
</gene>
<organism evidence="3 4">
    <name type="scientific">Streptomyces silvensis</name>
    <dbReference type="NCBI Taxonomy" id="1765722"/>
    <lineage>
        <taxon>Bacteria</taxon>
        <taxon>Bacillati</taxon>
        <taxon>Actinomycetota</taxon>
        <taxon>Actinomycetes</taxon>
        <taxon>Kitasatosporales</taxon>
        <taxon>Streptomycetaceae</taxon>
        <taxon>Streptomyces</taxon>
    </lineage>
</organism>
<dbReference type="Proteomes" id="UP000054804">
    <property type="component" value="Unassembled WGS sequence"/>
</dbReference>
<name>A0A0W7X8F3_9ACTN</name>
<evidence type="ECO:0000256" key="1">
    <source>
        <dbReference type="SAM" id="MobiDB-lite"/>
    </source>
</evidence>
<keyword evidence="4" id="KW-1185">Reference proteome</keyword>
<dbReference type="STRING" id="1765722.AT728_08510"/>
<keyword evidence="2" id="KW-0732">Signal</keyword>
<reference evidence="3 4" key="1">
    <citation type="submission" date="2015-12" db="EMBL/GenBank/DDBJ databases">
        <title>Draft genome sequence of Streptomyces silvensis ATCC 53525, a producer of novel hormone antagonists.</title>
        <authorList>
            <person name="Johnston C.W."/>
            <person name="Li Y."/>
            <person name="Magarvey N.A."/>
        </authorList>
    </citation>
    <scope>NUCLEOTIDE SEQUENCE [LARGE SCALE GENOMIC DNA]</scope>
    <source>
        <strain evidence="3 4">ATCC 53525</strain>
    </source>
</reference>
<dbReference type="RefSeq" id="WP_058847188.1">
    <property type="nucleotide sequence ID" value="NZ_LOCL01000029.1"/>
</dbReference>
<sequence length="129" mass="12601">MRATGAGCAPWLLVALLCLVTALGASAAVFPESSAHRSDGVVATTPFGPPADALAARSAAGGGSGCHGGDDGDASRAAVLPVPEQPGGGQGQRPASARHDSCQGLAPLGRTAAPDVSAVDLYSTRVIRT</sequence>
<protein>
    <submittedName>
        <fullName evidence="3">Uncharacterized protein</fullName>
    </submittedName>
</protein>
<accession>A0A0W7X8F3</accession>